<keyword evidence="5" id="KW-1185">Reference proteome</keyword>
<dbReference type="Pfam" id="PF00501">
    <property type="entry name" value="AMP-binding"/>
    <property type="match status" value="1"/>
</dbReference>
<dbReference type="AlphaFoldDB" id="A0A2T4I8C2"/>
<dbReference type="SUPFAM" id="SSF56801">
    <property type="entry name" value="Acetyl-CoA synthetase-like"/>
    <property type="match status" value="1"/>
</dbReference>
<dbReference type="InterPro" id="IPR000873">
    <property type="entry name" value="AMP-dep_synth/lig_dom"/>
</dbReference>
<evidence type="ECO:0000259" key="3">
    <source>
        <dbReference type="Pfam" id="PF00501"/>
    </source>
</evidence>
<feature type="region of interest" description="Disordered" evidence="2">
    <location>
        <begin position="1"/>
        <end position="35"/>
    </location>
</feature>
<evidence type="ECO:0000256" key="2">
    <source>
        <dbReference type="SAM" id="MobiDB-lite"/>
    </source>
</evidence>
<dbReference type="Gene3D" id="3.30.300.30">
    <property type="match status" value="1"/>
</dbReference>
<dbReference type="GO" id="GO:0006633">
    <property type="term" value="P:fatty acid biosynthetic process"/>
    <property type="evidence" value="ECO:0007669"/>
    <property type="project" value="TreeGrafter"/>
</dbReference>
<dbReference type="InterPro" id="IPR042099">
    <property type="entry name" value="ANL_N_sf"/>
</dbReference>
<reference evidence="4 5" key="1">
    <citation type="submission" date="2017-11" db="EMBL/GenBank/DDBJ databases">
        <title>Sphingomonas oleivorans sp. nov., isolated from oil-contaminated soil.</title>
        <authorList>
            <person name="Wang L."/>
            <person name="Chen L."/>
        </authorList>
    </citation>
    <scope>NUCLEOTIDE SEQUENCE [LARGE SCALE GENOMIC DNA]</scope>
    <source>
        <strain evidence="4 5">K101</strain>
    </source>
</reference>
<comment type="caution">
    <text evidence="4">The sequence shown here is derived from an EMBL/GenBank/DDBJ whole genome shotgun (WGS) entry which is preliminary data.</text>
</comment>
<dbReference type="GO" id="GO:0070566">
    <property type="term" value="F:adenylyltransferase activity"/>
    <property type="evidence" value="ECO:0007669"/>
    <property type="project" value="TreeGrafter"/>
</dbReference>
<feature type="domain" description="AMP-dependent synthetase/ligase" evidence="3">
    <location>
        <begin position="72"/>
        <end position="430"/>
    </location>
</feature>
<dbReference type="EMBL" id="PHHF01000001">
    <property type="protein sequence ID" value="PTD28006.1"/>
    <property type="molecule type" value="Genomic_DNA"/>
</dbReference>
<protein>
    <submittedName>
        <fullName evidence="4">Acyl-CoA synthetase</fullName>
    </submittedName>
</protein>
<name>A0A2T4I8C2_9SPHN</name>
<dbReference type="GO" id="GO:0005886">
    <property type="term" value="C:plasma membrane"/>
    <property type="evidence" value="ECO:0007669"/>
    <property type="project" value="TreeGrafter"/>
</dbReference>
<comment type="similarity">
    <text evidence="1">Belongs to the ATP-dependent AMP-binding enzyme family.</text>
</comment>
<evidence type="ECO:0000313" key="5">
    <source>
        <dbReference type="Proteomes" id="UP000241206"/>
    </source>
</evidence>
<evidence type="ECO:0000313" key="4">
    <source>
        <dbReference type="EMBL" id="PTD28006.1"/>
    </source>
</evidence>
<proteinExistence type="inferred from homology"/>
<dbReference type="PANTHER" id="PTHR22754">
    <property type="entry name" value="DISCO-INTERACTING PROTEIN 2 DIP2 -RELATED"/>
    <property type="match status" value="1"/>
</dbReference>
<organism evidence="4 5">
    <name type="scientific">Edaphosphingomonas fennica</name>
    <dbReference type="NCBI Taxonomy" id="114404"/>
    <lineage>
        <taxon>Bacteria</taxon>
        <taxon>Pseudomonadati</taxon>
        <taxon>Pseudomonadota</taxon>
        <taxon>Alphaproteobacteria</taxon>
        <taxon>Sphingomonadales</taxon>
        <taxon>Rhizorhabdaceae</taxon>
        <taxon>Edaphosphingomonas</taxon>
    </lineage>
</organism>
<sequence length="586" mass="60861">MPDGQRRTAGPDAVRRLPHRTEGRRHRPVTPTANASLPLRLGDFPGLVEALDYAARGETGVNFFDGRGNPAGSMGYAALRDAARAAAAHLGQAGLRAGDRIALVAETGPAFLAVFYGCQYAGIVPCILPHRLQPGSGDAPAMELARFFARTGAGLMLAPERMIAIVQAAVGAGRAAALEAFTAPISAPPTAPVPAAADRPAYVQYSSGSTADPRGIPIMLPALMANVAAIASAGLRLRSDDRAFSWLPLYHDMGLVGFSIVAMAAQRSVDYLSPNAFALRPGLWLRLMSQQRSKIVYAPSFAWRLAAERASGEQGLDLSALRVAGIGGDMVRGRDMAAFASAFASAGFDPAAFQPSYGLAEAVLAISIAQAGSPPREDAPDDAQGERRFVGCGRPLPGITVRITDDAGNALPDGATGRIRVAGANIMPGYDGAPPLAEGALLETGDLGFLRDGELFVTGRAKDLIAVRGRNIWAQDVEWAAETVPPIRPGDTAAFGVDDGGGETVVLLVQRASADRDALRARIGEALASTLGITATIVFVPPRALPFTSSGKLARARARALYLTGIWSGAEAAPVLSGPAPVCLNP</sequence>
<dbReference type="PANTHER" id="PTHR22754:SF32">
    <property type="entry name" value="DISCO-INTERACTING PROTEIN 2"/>
    <property type="match status" value="1"/>
</dbReference>
<dbReference type="InterPro" id="IPR045851">
    <property type="entry name" value="AMP-bd_C_sf"/>
</dbReference>
<dbReference type="Gene3D" id="3.40.50.12780">
    <property type="entry name" value="N-terminal domain of ligase-like"/>
    <property type="match status" value="1"/>
</dbReference>
<dbReference type="Proteomes" id="UP000241206">
    <property type="component" value="Unassembled WGS sequence"/>
</dbReference>
<accession>A0A2T4I8C2</accession>
<evidence type="ECO:0000256" key="1">
    <source>
        <dbReference type="ARBA" id="ARBA00006432"/>
    </source>
</evidence>
<gene>
    <name evidence="4" type="ORF">CV103_00110</name>
</gene>